<gene>
    <name evidence="2" type="ORF">DPMN_104212</name>
</gene>
<comment type="caution">
    <text evidence="2">The sequence shown here is derived from an EMBL/GenBank/DDBJ whole genome shotgun (WGS) entry which is preliminary data.</text>
</comment>
<dbReference type="AlphaFoldDB" id="A0A9D4HB65"/>
<reference evidence="2" key="2">
    <citation type="submission" date="2020-11" db="EMBL/GenBank/DDBJ databases">
        <authorList>
            <person name="McCartney M.A."/>
            <person name="Auch B."/>
            <person name="Kono T."/>
            <person name="Mallez S."/>
            <person name="Becker A."/>
            <person name="Gohl D.M."/>
            <person name="Silverstein K.A.T."/>
            <person name="Koren S."/>
            <person name="Bechman K.B."/>
            <person name="Herman A."/>
            <person name="Abrahante J.E."/>
            <person name="Garbe J."/>
        </authorList>
    </citation>
    <scope>NUCLEOTIDE SEQUENCE</scope>
    <source>
        <strain evidence="2">Duluth1</strain>
        <tissue evidence="2">Whole animal</tissue>
    </source>
</reference>
<evidence type="ECO:0000313" key="3">
    <source>
        <dbReference type="Proteomes" id="UP000828390"/>
    </source>
</evidence>
<dbReference type="PANTHER" id="PTHR24401">
    <property type="entry name" value="SI:CH211-243P7.3-RELATED"/>
    <property type="match status" value="1"/>
</dbReference>
<name>A0A9D4HB65_DREPO</name>
<dbReference type="EMBL" id="JAIWYP010000004">
    <property type="protein sequence ID" value="KAH3830955.1"/>
    <property type="molecule type" value="Genomic_DNA"/>
</dbReference>
<accession>A0A9D4HB65</accession>
<dbReference type="Proteomes" id="UP000828390">
    <property type="component" value="Unassembled WGS sequence"/>
</dbReference>
<keyword evidence="3" id="KW-1185">Reference proteome</keyword>
<proteinExistence type="predicted"/>
<dbReference type="InterPro" id="IPR046616">
    <property type="entry name" value="DUF6729"/>
</dbReference>
<dbReference type="PANTHER" id="PTHR24401:SF29">
    <property type="entry name" value="SI:CH211-243P7.3-RELATED"/>
    <property type="match status" value="1"/>
</dbReference>
<organism evidence="2 3">
    <name type="scientific">Dreissena polymorpha</name>
    <name type="common">Zebra mussel</name>
    <name type="synonym">Mytilus polymorpha</name>
    <dbReference type="NCBI Taxonomy" id="45954"/>
    <lineage>
        <taxon>Eukaryota</taxon>
        <taxon>Metazoa</taxon>
        <taxon>Spiralia</taxon>
        <taxon>Lophotrochozoa</taxon>
        <taxon>Mollusca</taxon>
        <taxon>Bivalvia</taxon>
        <taxon>Autobranchia</taxon>
        <taxon>Heteroconchia</taxon>
        <taxon>Euheterodonta</taxon>
        <taxon>Imparidentia</taxon>
        <taxon>Neoheterodontei</taxon>
        <taxon>Myida</taxon>
        <taxon>Dreissenoidea</taxon>
        <taxon>Dreissenidae</taxon>
        <taxon>Dreissena</taxon>
    </lineage>
</organism>
<feature type="domain" description="DUF6729" evidence="1">
    <location>
        <begin position="1"/>
        <end position="169"/>
    </location>
</feature>
<evidence type="ECO:0000313" key="2">
    <source>
        <dbReference type="EMBL" id="KAH3830955.1"/>
    </source>
</evidence>
<sequence>MPRHLFQYQFVCIHEGCQGTLMNDGVHQKTRMVLDISDYYVMAGEGYECNTCKRHIISWSQGILKQLDHSERSKFPCILTEKYACDLRVARLMRQRTLGNSSSLACKQIAENHGETYLDKCRQYADSYLAFKQAAARGLVTIPAFVEPPAPQNLPRHRWFMKVYQLDVISRLDFELAELTSTFGEILKIDSTKKITNKLAGKILLWL</sequence>
<evidence type="ECO:0000259" key="1">
    <source>
        <dbReference type="Pfam" id="PF20499"/>
    </source>
</evidence>
<dbReference type="Pfam" id="PF20499">
    <property type="entry name" value="DUF6729"/>
    <property type="match status" value="1"/>
</dbReference>
<protein>
    <recommendedName>
        <fullName evidence="1">DUF6729 domain-containing protein</fullName>
    </recommendedName>
</protein>
<reference evidence="2" key="1">
    <citation type="journal article" date="2019" name="bioRxiv">
        <title>The Genome of the Zebra Mussel, Dreissena polymorpha: A Resource for Invasive Species Research.</title>
        <authorList>
            <person name="McCartney M.A."/>
            <person name="Auch B."/>
            <person name="Kono T."/>
            <person name="Mallez S."/>
            <person name="Zhang Y."/>
            <person name="Obille A."/>
            <person name="Becker A."/>
            <person name="Abrahante J.E."/>
            <person name="Garbe J."/>
            <person name="Badalamenti J.P."/>
            <person name="Herman A."/>
            <person name="Mangelson H."/>
            <person name="Liachko I."/>
            <person name="Sullivan S."/>
            <person name="Sone E.D."/>
            <person name="Koren S."/>
            <person name="Silverstein K.A.T."/>
            <person name="Beckman K.B."/>
            <person name="Gohl D.M."/>
        </authorList>
    </citation>
    <scope>NUCLEOTIDE SEQUENCE</scope>
    <source>
        <strain evidence="2">Duluth1</strain>
        <tissue evidence="2">Whole animal</tissue>
    </source>
</reference>